<dbReference type="EC" id="1.17.4.1" evidence="13"/>
<keyword evidence="3" id="KW-0846">Cobalamin</keyword>
<comment type="cofactor">
    <cofactor evidence="1">
        <name>adenosylcob(III)alamin</name>
        <dbReference type="ChEBI" id="CHEBI:18408"/>
    </cofactor>
</comment>
<dbReference type="EMBL" id="PCTA01000033">
    <property type="protein sequence ID" value="PIP61207.1"/>
    <property type="molecule type" value="Genomic_DNA"/>
</dbReference>
<dbReference type="InterPro" id="IPR027434">
    <property type="entry name" value="Homing_endonucl"/>
</dbReference>
<keyword evidence="7" id="KW-0651">Protein splicing</keyword>
<dbReference type="InterPro" id="IPR004042">
    <property type="entry name" value="Intein_endonuc_central"/>
</dbReference>
<dbReference type="InterPro" id="IPR006142">
    <property type="entry name" value="INTEIN"/>
</dbReference>
<comment type="similarity">
    <text evidence="2">Belongs to the ribonucleoside diphosphate reductase class-2 family.</text>
</comment>
<dbReference type="InterPro" id="IPR000788">
    <property type="entry name" value="RNR_lg_C"/>
</dbReference>
<evidence type="ECO:0000256" key="12">
    <source>
        <dbReference type="ARBA" id="ARBA00047754"/>
    </source>
</evidence>
<dbReference type="PROSITE" id="PS50819">
    <property type="entry name" value="INTEIN_ENDONUCLEASE"/>
    <property type="match status" value="1"/>
</dbReference>
<keyword evidence="6" id="KW-0068">Autocatalytic cleavage</keyword>
<dbReference type="PROSITE" id="PS50817">
    <property type="entry name" value="INTEIN_N_TER"/>
    <property type="match status" value="1"/>
</dbReference>
<dbReference type="SMART" id="SM00306">
    <property type="entry name" value="HintN"/>
    <property type="match status" value="1"/>
</dbReference>
<dbReference type="CDD" id="cd00081">
    <property type="entry name" value="Hint"/>
    <property type="match status" value="1"/>
</dbReference>
<dbReference type="Gene3D" id="2.170.16.10">
    <property type="entry name" value="Hedgehog/Intein (Hint) domain"/>
    <property type="match status" value="1"/>
</dbReference>
<feature type="region of interest" description="Disordered" evidence="14">
    <location>
        <begin position="945"/>
        <end position="971"/>
    </location>
</feature>
<dbReference type="PROSITE" id="PS50818">
    <property type="entry name" value="INTEIN_C_TER"/>
    <property type="match status" value="1"/>
</dbReference>
<dbReference type="InterPro" id="IPR024434">
    <property type="entry name" value="TSCPD_dom"/>
</dbReference>
<dbReference type="PRINTS" id="PR00379">
    <property type="entry name" value="INTEIN"/>
</dbReference>
<dbReference type="InterPro" id="IPR030934">
    <property type="entry name" value="Intein_C"/>
</dbReference>
<evidence type="ECO:0000256" key="7">
    <source>
        <dbReference type="ARBA" id="ARBA00023000"/>
    </source>
</evidence>
<keyword evidence="10" id="KW-0170">Cobalt</keyword>
<keyword evidence="4" id="KW-0237">DNA synthesis</keyword>
<evidence type="ECO:0000256" key="8">
    <source>
        <dbReference type="ARBA" id="ARBA00023002"/>
    </source>
</evidence>
<comment type="function">
    <text evidence="11">Catalyzes the reduction of ribonucleotides to deoxyribonucleotides. May function to provide a pool of deoxyribonucleotide precursors for DNA repair during oxygen limitation and/or for immediate growth after restoration of oxygen.</text>
</comment>
<dbReference type="UniPathway" id="UPA00326"/>
<dbReference type="InterPro" id="IPR050862">
    <property type="entry name" value="RdRp_reductase_class-2"/>
</dbReference>
<dbReference type="Pfam" id="PF14890">
    <property type="entry name" value="Intein_splicing"/>
    <property type="match status" value="1"/>
</dbReference>
<dbReference type="InterPro" id="IPR008926">
    <property type="entry name" value="RNR_R1-su_N"/>
</dbReference>
<dbReference type="Pfam" id="PF12637">
    <property type="entry name" value="TSCPD"/>
    <property type="match status" value="1"/>
</dbReference>
<dbReference type="Proteomes" id="UP000231246">
    <property type="component" value="Unassembled WGS sequence"/>
</dbReference>
<gene>
    <name evidence="16" type="ORF">COW99_05470</name>
</gene>
<comment type="catalytic activity">
    <reaction evidence="12 13">
        <text>a 2'-deoxyribonucleoside 5'-diphosphate + [thioredoxin]-disulfide + H2O = a ribonucleoside 5'-diphosphate + [thioredoxin]-dithiol</text>
        <dbReference type="Rhea" id="RHEA:23252"/>
        <dbReference type="Rhea" id="RHEA-COMP:10698"/>
        <dbReference type="Rhea" id="RHEA-COMP:10700"/>
        <dbReference type="ChEBI" id="CHEBI:15377"/>
        <dbReference type="ChEBI" id="CHEBI:29950"/>
        <dbReference type="ChEBI" id="CHEBI:50058"/>
        <dbReference type="ChEBI" id="CHEBI:57930"/>
        <dbReference type="ChEBI" id="CHEBI:73316"/>
        <dbReference type="EC" id="1.17.4.1"/>
    </reaction>
</comment>
<dbReference type="InterPro" id="IPR004860">
    <property type="entry name" value="LAGLIDADG_dom"/>
</dbReference>
<evidence type="ECO:0000256" key="11">
    <source>
        <dbReference type="ARBA" id="ARBA00025437"/>
    </source>
</evidence>
<evidence type="ECO:0000256" key="10">
    <source>
        <dbReference type="ARBA" id="ARBA00023285"/>
    </source>
</evidence>
<accession>A0A2H0BU44</accession>
<evidence type="ECO:0000256" key="3">
    <source>
        <dbReference type="ARBA" id="ARBA00022628"/>
    </source>
</evidence>
<dbReference type="GO" id="GO:0031419">
    <property type="term" value="F:cobalamin binding"/>
    <property type="evidence" value="ECO:0007669"/>
    <property type="project" value="UniProtKB-KW"/>
</dbReference>
<dbReference type="InterPro" id="IPR006141">
    <property type="entry name" value="Intein_N"/>
</dbReference>
<dbReference type="GO" id="GO:0004748">
    <property type="term" value="F:ribonucleoside-diphosphate reductase activity, thioredoxin disulfide as acceptor"/>
    <property type="evidence" value="ECO:0007669"/>
    <property type="project" value="UniProtKB-EC"/>
</dbReference>
<protein>
    <recommendedName>
        <fullName evidence="13">Ribonucleoside-diphosphate reductase</fullName>
        <ecNumber evidence="13">1.17.4.1</ecNumber>
    </recommendedName>
</protein>
<name>A0A2H0BU44_9BACT</name>
<dbReference type="InterPro" id="IPR003587">
    <property type="entry name" value="Hint_dom_N"/>
</dbReference>
<dbReference type="SUPFAM" id="SSF55608">
    <property type="entry name" value="Homing endonucleases"/>
    <property type="match status" value="1"/>
</dbReference>
<dbReference type="Pfam" id="PF14528">
    <property type="entry name" value="LAGLIDADG_3"/>
    <property type="match status" value="1"/>
</dbReference>
<evidence type="ECO:0000313" key="16">
    <source>
        <dbReference type="EMBL" id="PIP61207.1"/>
    </source>
</evidence>
<dbReference type="AlphaFoldDB" id="A0A2H0BU44"/>
<reference evidence="16 17" key="1">
    <citation type="submission" date="2017-09" db="EMBL/GenBank/DDBJ databases">
        <title>Depth-based differentiation of microbial function through sediment-hosted aquifers and enrichment of novel symbionts in the deep terrestrial subsurface.</title>
        <authorList>
            <person name="Probst A.J."/>
            <person name="Ladd B."/>
            <person name="Jarett J.K."/>
            <person name="Geller-Mcgrath D.E."/>
            <person name="Sieber C.M."/>
            <person name="Emerson J.B."/>
            <person name="Anantharaman K."/>
            <person name="Thomas B.C."/>
            <person name="Malmstrom R."/>
            <person name="Stieglmeier M."/>
            <person name="Klingl A."/>
            <person name="Woyke T."/>
            <person name="Ryan C.M."/>
            <person name="Banfield J.F."/>
        </authorList>
    </citation>
    <scope>NUCLEOTIDE SEQUENCE [LARGE SCALE GENOMIC DNA]</scope>
    <source>
        <strain evidence="16">CG22_combo_CG10-13_8_21_14_all_38_20</strain>
    </source>
</reference>
<evidence type="ECO:0000256" key="14">
    <source>
        <dbReference type="SAM" id="MobiDB-lite"/>
    </source>
</evidence>
<evidence type="ECO:0000256" key="5">
    <source>
        <dbReference type="ARBA" id="ARBA00022741"/>
    </source>
</evidence>
<dbReference type="Pfam" id="PF02867">
    <property type="entry name" value="Ribonuc_red_lgC"/>
    <property type="match status" value="1"/>
</dbReference>
<dbReference type="GO" id="GO:0071897">
    <property type="term" value="P:DNA biosynthetic process"/>
    <property type="evidence" value="ECO:0007669"/>
    <property type="project" value="UniProtKB-KW"/>
</dbReference>
<evidence type="ECO:0000313" key="17">
    <source>
        <dbReference type="Proteomes" id="UP000231246"/>
    </source>
</evidence>
<evidence type="ECO:0000256" key="1">
    <source>
        <dbReference type="ARBA" id="ARBA00001922"/>
    </source>
</evidence>
<dbReference type="InterPro" id="IPR036844">
    <property type="entry name" value="Hint_dom_sf"/>
</dbReference>
<dbReference type="NCBIfam" id="TIGR01445">
    <property type="entry name" value="intein_Nterm"/>
    <property type="match status" value="1"/>
</dbReference>
<dbReference type="GO" id="GO:0004519">
    <property type="term" value="F:endonuclease activity"/>
    <property type="evidence" value="ECO:0007669"/>
    <property type="project" value="InterPro"/>
</dbReference>
<comment type="function">
    <text evidence="13">Provides the precursors necessary for DNA synthesis. Catalyzes the biosynthesis of deoxyribonucleotides from the corresponding ribonucleotides.</text>
</comment>
<dbReference type="SUPFAM" id="SSF51294">
    <property type="entry name" value="Hedgehog/intein (Hint) domain"/>
    <property type="match status" value="1"/>
</dbReference>
<dbReference type="InterPro" id="IPR013509">
    <property type="entry name" value="RNR_lsu_N"/>
</dbReference>
<evidence type="ECO:0000256" key="4">
    <source>
        <dbReference type="ARBA" id="ARBA00022634"/>
    </source>
</evidence>
<keyword evidence="8 13" id="KW-0560">Oxidoreductase</keyword>
<dbReference type="Gene3D" id="3.10.28.10">
    <property type="entry name" value="Homing endonucleases"/>
    <property type="match status" value="1"/>
</dbReference>
<dbReference type="GO" id="GO:0016539">
    <property type="term" value="P:intein-mediated protein splicing"/>
    <property type="evidence" value="ECO:0007669"/>
    <property type="project" value="InterPro"/>
</dbReference>
<evidence type="ECO:0000256" key="2">
    <source>
        <dbReference type="ARBA" id="ARBA00007405"/>
    </source>
</evidence>
<keyword evidence="5" id="KW-0547">Nucleotide-binding</keyword>
<dbReference type="SUPFAM" id="SSF48168">
    <property type="entry name" value="R1 subunit of ribonucleotide reductase, N-terminal domain"/>
    <property type="match status" value="1"/>
</dbReference>
<dbReference type="PANTHER" id="PTHR43371:SF1">
    <property type="entry name" value="RIBONUCLEOSIDE-DIPHOSPHATE REDUCTASE"/>
    <property type="match status" value="1"/>
</dbReference>
<evidence type="ECO:0000256" key="9">
    <source>
        <dbReference type="ARBA" id="ARBA00023116"/>
    </source>
</evidence>
<feature type="domain" description="DOD-type homing endonuclease" evidence="15">
    <location>
        <begin position="397"/>
        <end position="542"/>
    </location>
</feature>
<dbReference type="SUPFAM" id="SSF51998">
    <property type="entry name" value="PFL-like glycyl radical enzymes"/>
    <property type="match status" value="1"/>
</dbReference>
<organism evidence="16 17">
    <name type="scientific">Candidatus Roizmanbacteria bacterium CG22_combo_CG10-13_8_21_14_all_38_20</name>
    <dbReference type="NCBI Taxonomy" id="1974862"/>
    <lineage>
        <taxon>Bacteria</taxon>
        <taxon>Candidatus Roizmaniibacteriota</taxon>
    </lineage>
</organism>
<dbReference type="Pfam" id="PF00317">
    <property type="entry name" value="Ribonuc_red_lgN"/>
    <property type="match status" value="1"/>
</dbReference>
<dbReference type="GO" id="GO:0005524">
    <property type="term" value="F:ATP binding"/>
    <property type="evidence" value="ECO:0007669"/>
    <property type="project" value="InterPro"/>
</dbReference>
<evidence type="ECO:0000256" key="13">
    <source>
        <dbReference type="RuleBase" id="RU003410"/>
    </source>
</evidence>
<dbReference type="Gene3D" id="3.20.70.20">
    <property type="match status" value="2"/>
</dbReference>
<dbReference type="PANTHER" id="PTHR43371">
    <property type="entry name" value="VITAMIN B12-DEPENDENT RIBONUCLEOTIDE REDUCTASE"/>
    <property type="match status" value="1"/>
</dbReference>
<evidence type="ECO:0000259" key="15">
    <source>
        <dbReference type="PROSITE" id="PS50819"/>
    </source>
</evidence>
<keyword evidence="9 13" id="KW-0215">Deoxyribonucleotide synthesis</keyword>
<sequence>MKLEGVSEKVFKDRYALKNKAGDPIEKDPKQMWARVARGIAKEEKPSNRKHWEDEFNRVMQDFRYVPGGRVLAGAGTGYDVTYYNCYVIPNPPDSRNGILENLGHMVEIMAHGGGVGVNLSSLRPRGARVSKVNGYSSGPVNWAELYSVATHDIIQQGGTRRGALMIMLWDWHPDVQEFINVKRDLTRIRGANLSVCVSDKFMEAVKNDDDWNFIYPDIDDPKYDKEWDGYMQDWLDIGGKVNVHSTVRARDLWDQICEAAWNSAEPGVVFMERYNKWHNNYYFNRINCVNPCVTADTKVTTSDGIKTVGELYLSGEPVKAVVDGESYRATSFFKTGTKSVYRLKTKEGYELRLTKDHKVFTTTGKVEAGKLQQGDKIKLSSYGAFGTQGSLEQGRVLGWLVGDGSLKKNGNATLYFYGSEKQELAPQFAIYVHKMVDGEQVVARSYPIAPQYIDSEDKAVVESTRLWRLAGRYGLTPENKYKVPVAVLSGSKAMQKGFIQALFSADGHVAGTSKKGISVRLTSISYELLQDTQLLLLNFGIASKIYANRRKAGERALPDDHGGYKQLFHSLPNQCQAYHDLVISKDNLTRFAKEINFLHKYKQDKLETLLESYGKRGPYTETFIATFTELVSDGQEDVFDITVDKIHRFSANGMIISNCGEEGLPPWGVCNLGSLNLATFVNDSGNFDYDLLADHVKVAVRFQDNVIDGDVYIFEGIRKTQLEGERRIGIGTMGLADALIKMKIRYGSEKGLEVIDKIYKLIRDAAYDQSAELAKEKGAFPKFQRNKYLNAYFIKQLPERIRKKISKHGVRNSVILMQAPTGSTSLMAGVSSGIEPVFEFSFTRRDRLGEHKIFHPLYDAWRKDHPDDERPDYFVSAADLTPQNHVRVQAAIQKYVDASISKTVNAPADFTVEDVKELYTMAYDLGCKGVTFMREGSRPGVLERETDHVKSPSGENVAGQQTNGELPKDMPTITRRPLVLQGATYKMQTPVGKSFITVNTDPGGEPSEVFINIGKGGTDISAMAEAMGRLISLVFRINAPVSGEERVRSVLYQLGGIGGRSSTGFGKEKVLSLPDALAKVLGAHFNVTATNGTYKIMNHTNSTTNGHAKLNGNSFNTDKEVKEEKIVTLPAQLMMQPTTHLDICPDCGDASLAHEEGCKKCYSCGYSEC</sequence>
<proteinExistence type="inferred from homology"/>
<comment type="similarity">
    <text evidence="13">Belongs to the ribonucleoside diphosphate reductase large chain family.</text>
</comment>
<comment type="caution">
    <text evidence="16">The sequence shown here is derived from an EMBL/GenBank/DDBJ whole genome shotgun (WGS) entry which is preliminary data.</text>
</comment>
<dbReference type="GO" id="GO:0009263">
    <property type="term" value="P:deoxyribonucleotide biosynthetic process"/>
    <property type="evidence" value="ECO:0007669"/>
    <property type="project" value="UniProtKB-KW"/>
</dbReference>
<evidence type="ECO:0000256" key="6">
    <source>
        <dbReference type="ARBA" id="ARBA00022813"/>
    </source>
</evidence>